<dbReference type="SUPFAM" id="SSF51316">
    <property type="entry name" value="Mss4-like"/>
    <property type="match status" value="1"/>
</dbReference>
<dbReference type="GO" id="GO:0046872">
    <property type="term" value="F:metal ion binding"/>
    <property type="evidence" value="ECO:0007669"/>
    <property type="project" value="UniProtKB-KW"/>
</dbReference>
<evidence type="ECO:0000313" key="5">
    <source>
        <dbReference type="Proteomes" id="UP000076837"/>
    </source>
</evidence>
<accession>A0A163CV73</accession>
<dbReference type="PROSITE" id="PS51891">
    <property type="entry name" value="CENP_V_GFA"/>
    <property type="match status" value="1"/>
</dbReference>
<dbReference type="EMBL" id="JYNV01000211">
    <property type="protein sequence ID" value="KZM22713.1"/>
    <property type="molecule type" value="Genomic_DNA"/>
</dbReference>
<dbReference type="InterPro" id="IPR052355">
    <property type="entry name" value="CENP-V-like"/>
</dbReference>
<keyword evidence="4" id="KW-0456">Lyase</keyword>
<evidence type="ECO:0000256" key="3">
    <source>
        <dbReference type="ARBA" id="ARBA00022833"/>
    </source>
</evidence>
<keyword evidence="2" id="KW-0479">Metal-binding</keyword>
<dbReference type="InterPro" id="IPR006913">
    <property type="entry name" value="CENP-V/GFA"/>
</dbReference>
<dbReference type="Proteomes" id="UP000076837">
    <property type="component" value="Unassembled WGS sequence"/>
</dbReference>
<dbReference type="OrthoDB" id="3930719at2759"/>
<evidence type="ECO:0000313" key="4">
    <source>
        <dbReference type="EMBL" id="KZM22713.1"/>
    </source>
</evidence>
<evidence type="ECO:0000256" key="1">
    <source>
        <dbReference type="ARBA" id="ARBA00005495"/>
    </source>
</evidence>
<keyword evidence="5" id="KW-1185">Reference proteome</keyword>
<comment type="caution">
    <text evidence="4">The sequence shown here is derived from an EMBL/GenBank/DDBJ whole genome shotgun (WGS) entry which is preliminary data.</text>
</comment>
<dbReference type="PANTHER" id="PTHR28620">
    <property type="entry name" value="CENTROMERE PROTEIN V"/>
    <property type="match status" value="1"/>
</dbReference>
<reference evidence="4 5" key="1">
    <citation type="journal article" date="2016" name="Sci. Rep.">
        <title>Draft genome sequencing and secretome analysis of fungal phytopathogen Ascochyta rabiei provides insight into the necrotrophic effector repertoire.</title>
        <authorList>
            <person name="Verma S."/>
            <person name="Gazara R.K."/>
            <person name="Nizam S."/>
            <person name="Parween S."/>
            <person name="Chattopadhyay D."/>
            <person name="Verma P.K."/>
        </authorList>
    </citation>
    <scope>NUCLEOTIDE SEQUENCE [LARGE SCALE GENOMIC DNA]</scope>
    <source>
        <strain evidence="4 5">ArDII</strain>
    </source>
</reference>
<comment type="similarity">
    <text evidence="1">Belongs to the Gfa family.</text>
</comment>
<proteinExistence type="inferred from homology"/>
<dbReference type="AlphaFoldDB" id="A0A163CV73"/>
<sequence>MALAKEYPGSCHCGFVRYKIRLQFPPVLDPQAKSIRLYKCNCSTCQRMGFFHCRPISPADDFTLISPANIEELGDYRVNTKTNGWYFCKQCGVRVFGVGGVWEQVSPDGEGEAGVDCEELPPVFKTKPTTKTRTVDGQEVTEPYHYVSVNAVTLEPSEEIDLRKWHENGWVFYVDTRNHTGGPRPAKPYEGGMY</sequence>
<keyword evidence="3" id="KW-0862">Zinc</keyword>
<dbReference type="Gene3D" id="2.170.150.70">
    <property type="match status" value="1"/>
</dbReference>
<organism evidence="4 5">
    <name type="scientific">Didymella rabiei</name>
    <name type="common">Chickpea ascochyta blight fungus</name>
    <name type="synonym">Mycosphaerella rabiei</name>
    <dbReference type="NCBI Taxonomy" id="5454"/>
    <lineage>
        <taxon>Eukaryota</taxon>
        <taxon>Fungi</taxon>
        <taxon>Dikarya</taxon>
        <taxon>Ascomycota</taxon>
        <taxon>Pezizomycotina</taxon>
        <taxon>Dothideomycetes</taxon>
        <taxon>Pleosporomycetidae</taxon>
        <taxon>Pleosporales</taxon>
        <taxon>Pleosporineae</taxon>
        <taxon>Didymellaceae</taxon>
        <taxon>Ascochyta</taxon>
    </lineage>
</organism>
<protein>
    <submittedName>
        <fullName evidence="4">Carbon-sulfur lyase</fullName>
    </submittedName>
</protein>
<dbReference type="InterPro" id="IPR011057">
    <property type="entry name" value="Mss4-like_sf"/>
</dbReference>
<gene>
    <name evidence="4" type="ORF">ST47_g6147</name>
</gene>
<dbReference type="PANTHER" id="PTHR28620:SF1">
    <property type="entry name" value="CENP-V_GFA DOMAIN-CONTAINING PROTEIN"/>
    <property type="match status" value="1"/>
</dbReference>
<name>A0A163CV73_DIDRA</name>
<dbReference type="GO" id="GO:0016846">
    <property type="term" value="F:carbon-sulfur lyase activity"/>
    <property type="evidence" value="ECO:0007669"/>
    <property type="project" value="InterPro"/>
</dbReference>
<dbReference type="Pfam" id="PF04828">
    <property type="entry name" value="GFA"/>
    <property type="match status" value="1"/>
</dbReference>
<evidence type="ECO:0000256" key="2">
    <source>
        <dbReference type="ARBA" id="ARBA00022723"/>
    </source>
</evidence>